<keyword evidence="8 13" id="KW-0865">Zymogen</keyword>
<comment type="cofactor">
    <cofactor evidence="13">
        <name>pyruvate</name>
        <dbReference type="ChEBI" id="CHEBI:15361"/>
    </cofactor>
    <text evidence="13">Binds 1 pyruvoyl group covalently per subunit.</text>
</comment>
<dbReference type="GO" id="GO:0006597">
    <property type="term" value="P:spermine biosynthetic process"/>
    <property type="evidence" value="ECO:0007669"/>
    <property type="project" value="InterPro"/>
</dbReference>
<dbReference type="NCBIfam" id="TIGR00535">
    <property type="entry name" value="SAM_DCase"/>
    <property type="match status" value="1"/>
</dbReference>
<evidence type="ECO:0000256" key="5">
    <source>
        <dbReference type="ARBA" id="ARBA00022813"/>
    </source>
</evidence>
<evidence type="ECO:0000256" key="2">
    <source>
        <dbReference type="ARBA" id="ARBA00008466"/>
    </source>
</evidence>
<feature type="binding site" evidence="15">
    <location>
        <position position="258"/>
    </location>
    <ligand>
        <name>substrate</name>
    </ligand>
</feature>
<dbReference type="UniPathway" id="UPA00331">
    <property type="reaction ID" value="UER00451"/>
</dbReference>
<dbReference type="EMBL" id="CAJFDI010000001">
    <property type="protein sequence ID" value="CAD5208793.1"/>
    <property type="molecule type" value="Genomic_DNA"/>
</dbReference>
<evidence type="ECO:0000256" key="17">
    <source>
        <dbReference type="PIRSR" id="PIRSR001355-4"/>
    </source>
</evidence>
<keyword evidence="10 13" id="KW-0704">Schiff base</keyword>
<comment type="similarity">
    <text evidence="2 13">Belongs to the eukaryotic AdoMetDC family.</text>
</comment>
<name>A0A1I7RLJ8_BURXY</name>
<evidence type="ECO:0000256" key="4">
    <source>
        <dbReference type="ARBA" id="ARBA00022793"/>
    </source>
</evidence>
<comment type="catalytic activity">
    <reaction evidence="12 13">
        <text>S-adenosyl-L-methionine + H(+) = S-adenosyl 3-(methylsulfanyl)propylamine + CO2</text>
        <dbReference type="Rhea" id="RHEA:15981"/>
        <dbReference type="ChEBI" id="CHEBI:15378"/>
        <dbReference type="ChEBI" id="CHEBI:16526"/>
        <dbReference type="ChEBI" id="CHEBI:57443"/>
        <dbReference type="ChEBI" id="CHEBI:59789"/>
        <dbReference type="EC" id="4.1.1.50"/>
    </reaction>
</comment>
<dbReference type="InterPro" id="IPR001985">
    <property type="entry name" value="S-AdoMet_decarboxylase_euk"/>
</dbReference>
<accession>A0A1I7RLJ8</accession>
<evidence type="ECO:0000256" key="18">
    <source>
        <dbReference type="PIRSR" id="PIRSR001355-5"/>
    </source>
</evidence>
<keyword evidence="7 13" id="KW-0620">Polyamine biosynthesis</keyword>
<dbReference type="OrthoDB" id="1068353at2759"/>
<protein>
    <recommendedName>
        <fullName evidence="13">S-adenosylmethionine decarboxylase proenzyme</fullName>
        <ecNumber evidence="13">4.1.1.50</ecNumber>
    </recommendedName>
</protein>
<feature type="binding site" evidence="15">
    <location>
        <position position="233"/>
    </location>
    <ligand>
        <name>substrate</name>
    </ligand>
</feature>
<proteinExistence type="inferred from homology"/>
<evidence type="ECO:0000256" key="11">
    <source>
        <dbReference type="ARBA" id="ARBA00023317"/>
    </source>
</evidence>
<feature type="active site" description="Proton acceptor; for processing activity" evidence="14">
    <location>
        <position position="254"/>
    </location>
</feature>
<feature type="chain" id="PRO_5042319646" description="S-adenosylmethionine decarboxylase beta chain" evidence="18">
    <location>
        <begin position="1"/>
        <end position="77"/>
    </location>
</feature>
<dbReference type="EMBL" id="CAJFCV020000001">
    <property type="protein sequence ID" value="CAG9082908.1"/>
    <property type="molecule type" value="Genomic_DNA"/>
</dbReference>
<reference evidence="19" key="2">
    <citation type="submission" date="2020-09" db="EMBL/GenBank/DDBJ databases">
        <authorList>
            <person name="Kikuchi T."/>
        </authorList>
    </citation>
    <scope>NUCLEOTIDE SEQUENCE</scope>
    <source>
        <strain evidence="19">Ka4C1</strain>
    </source>
</reference>
<dbReference type="InterPro" id="IPR016067">
    <property type="entry name" value="S-AdoMet_deCO2ase_core"/>
</dbReference>
<gene>
    <name evidence="19" type="ORF">BXYJ_LOCUS1029</name>
</gene>
<dbReference type="AlphaFoldDB" id="A0A1I7RLJ8"/>
<evidence type="ECO:0000313" key="20">
    <source>
        <dbReference type="Proteomes" id="UP000095284"/>
    </source>
</evidence>
<dbReference type="Proteomes" id="UP000659654">
    <property type="component" value="Unassembled WGS sequence"/>
</dbReference>
<evidence type="ECO:0000256" key="6">
    <source>
        <dbReference type="ARBA" id="ARBA00023066"/>
    </source>
</evidence>
<keyword evidence="5 17" id="KW-0068">Autocatalytic cleavage</keyword>
<keyword evidence="21" id="KW-1185">Reference proteome</keyword>
<feature type="modified residue" description="Pyruvic acid (Ser); by autocatalysis" evidence="16">
    <location>
        <position position="78"/>
    </location>
</feature>
<evidence type="ECO:0000313" key="19">
    <source>
        <dbReference type="EMBL" id="CAD5208793.1"/>
    </source>
</evidence>
<feature type="active site" description="Proton donor; for catalytic activity" evidence="14">
    <location>
        <position position="92"/>
    </location>
</feature>
<dbReference type="GO" id="GO:0008295">
    <property type="term" value="P:spermidine biosynthetic process"/>
    <property type="evidence" value="ECO:0007669"/>
    <property type="project" value="UniProtKB-KW"/>
</dbReference>
<dbReference type="eggNOG" id="KOG0788">
    <property type="taxonomic scope" value="Eukaryota"/>
</dbReference>
<dbReference type="EC" id="4.1.1.50" evidence="13"/>
<keyword evidence="9 13" id="KW-0456">Lyase</keyword>
<evidence type="ECO:0000256" key="12">
    <source>
        <dbReference type="ARBA" id="ARBA00048112"/>
    </source>
</evidence>
<dbReference type="Gene3D" id="3.60.90.10">
    <property type="entry name" value="S-adenosylmethionine decarboxylase"/>
    <property type="match status" value="1"/>
</dbReference>
<dbReference type="PROSITE" id="PS01336">
    <property type="entry name" value="ADOMETDC"/>
    <property type="match status" value="1"/>
</dbReference>
<evidence type="ECO:0000256" key="15">
    <source>
        <dbReference type="PIRSR" id="PIRSR001355-2"/>
    </source>
</evidence>
<evidence type="ECO:0000256" key="1">
    <source>
        <dbReference type="ARBA" id="ARBA00004911"/>
    </source>
</evidence>
<evidence type="ECO:0000256" key="3">
    <source>
        <dbReference type="ARBA" id="ARBA00022691"/>
    </source>
</evidence>
<feature type="binding site" evidence="15">
    <location>
        <position position="20"/>
    </location>
    <ligand>
        <name>substrate</name>
    </ligand>
</feature>
<evidence type="ECO:0000256" key="10">
    <source>
        <dbReference type="ARBA" id="ARBA00023270"/>
    </source>
</evidence>
<evidence type="ECO:0000313" key="22">
    <source>
        <dbReference type="WBParaSite" id="BXY_0158300.1"/>
    </source>
</evidence>
<keyword evidence="11 13" id="KW-0670">Pyruvate</keyword>
<evidence type="ECO:0000256" key="16">
    <source>
        <dbReference type="PIRSR" id="PIRSR001355-3"/>
    </source>
</evidence>
<dbReference type="PANTHER" id="PTHR11570">
    <property type="entry name" value="S-ADENOSYLMETHIONINE DECARBOXYLASE"/>
    <property type="match status" value="1"/>
</dbReference>
<dbReference type="InterPro" id="IPR018166">
    <property type="entry name" value="S-AdoMet_deCO2ase_CS"/>
</dbReference>
<dbReference type="WBParaSite" id="BXY_0158300.1">
    <property type="protein sequence ID" value="BXY_0158300.1"/>
    <property type="gene ID" value="BXY_0158300"/>
</dbReference>
<feature type="binding site" evidence="15">
    <location>
        <position position="77"/>
    </location>
    <ligand>
        <name>substrate</name>
    </ligand>
</feature>
<dbReference type="PANTHER" id="PTHR11570:SF0">
    <property type="entry name" value="S-ADENOSYLMETHIONINE DECARBOXYLASE PROENZYME"/>
    <property type="match status" value="1"/>
</dbReference>
<dbReference type="GO" id="GO:0004014">
    <property type="term" value="F:adenosylmethionine decarboxylase activity"/>
    <property type="evidence" value="ECO:0007669"/>
    <property type="project" value="UniProtKB-EC"/>
</dbReference>
<comment type="pathway">
    <text evidence="1 13">Amine and polyamine biosynthesis; S-adenosylmethioninamine biosynthesis; S-adenosylmethioninamine from S-adenosyl-L-methionine: step 1/1.</text>
</comment>
<dbReference type="InterPro" id="IPR048283">
    <property type="entry name" value="AdoMetDC-like"/>
</dbReference>
<evidence type="ECO:0000313" key="21">
    <source>
        <dbReference type="Proteomes" id="UP000659654"/>
    </source>
</evidence>
<evidence type="ECO:0000256" key="14">
    <source>
        <dbReference type="PIRSR" id="PIRSR001355-1"/>
    </source>
</evidence>
<organism evidence="20 22">
    <name type="scientific">Bursaphelenchus xylophilus</name>
    <name type="common">Pinewood nematode worm</name>
    <name type="synonym">Aphelenchoides xylophilus</name>
    <dbReference type="NCBI Taxonomy" id="6326"/>
    <lineage>
        <taxon>Eukaryota</taxon>
        <taxon>Metazoa</taxon>
        <taxon>Ecdysozoa</taxon>
        <taxon>Nematoda</taxon>
        <taxon>Chromadorea</taxon>
        <taxon>Rhabditida</taxon>
        <taxon>Tylenchina</taxon>
        <taxon>Tylenchomorpha</taxon>
        <taxon>Aphelenchoidea</taxon>
        <taxon>Aphelenchoididae</taxon>
        <taxon>Bursaphelenchus</taxon>
    </lineage>
</organism>
<dbReference type="PIRSF" id="PIRSF001355">
    <property type="entry name" value="S-AdenosylMet_decarboxylase"/>
    <property type="match status" value="1"/>
</dbReference>
<evidence type="ECO:0000256" key="13">
    <source>
        <dbReference type="PIRNR" id="PIRNR001355"/>
    </source>
</evidence>
<feature type="active site" description="Proton acceptor; for processing activity" evidence="14">
    <location>
        <position position="239"/>
    </location>
</feature>
<evidence type="ECO:0000256" key="8">
    <source>
        <dbReference type="ARBA" id="ARBA00023145"/>
    </source>
</evidence>
<dbReference type="SMR" id="A0A1I7RLJ8"/>
<feature type="active site" description="Schiff-base intermediate with substrate; via pyruvic acid" evidence="14">
    <location>
        <position position="78"/>
    </location>
</feature>
<dbReference type="GO" id="GO:0005829">
    <property type="term" value="C:cytosol"/>
    <property type="evidence" value="ECO:0007669"/>
    <property type="project" value="TreeGrafter"/>
</dbReference>
<keyword evidence="4 13" id="KW-0210">Decarboxylase</keyword>
<sequence>MNQKDVKMVEIQDANNDYFFEGAEKLLEMWFRKEDEPEATSLRNIPREEIVRMLEVAQCHILHHQSNDHLDSYVLSESSLFISDTRLILKTCGATRLLAAIPVILKLAKKYAGMRIVEDVYYSRKNFLRPHLQPEPHHSFEREVAVLSHYFPGGSAYCMGPLNTDRWYLFTMSRRQSPPSHADHTLEVLMTEIPEEVLKTFSQIVCKDGKECTKKSGIAQLVPYGTEIHEELFEPVGYSMNGLVKDTEQYVTVHVTPEPDFCFVSFETNQRGQCLYKQTLKVLDTFKPNSFMLTLFSNEESRHGKLVQNRLWQEEIPGYERISLQYMHVGYDTLIYAQFRKKDNGATFARLRQKIYSEANSEMDDDDSNGSEV</sequence>
<feature type="site" description="Cleavage (non-hydrolytic); by autolysis" evidence="17">
    <location>
        <begin position="77"/>
        <end position="78"/>
    </location>
</feature>
<keyword evidence="6 13" id="KW-0745">Spermidine biosynthesis</keyword>
<feature type="chain" id="PRO_5042319645" description="S-adenosylmethionine decarboxylase alpha chain" evidence="18">
    <location>
        <begin position="78"/>
        <end position="373"/>
    </location>
</feature>
<dbReference type="SUPFAM" id="SSF56276">
    <property type="entry name" value="S-adenosylmethionine decarboxylase"/>
    <property type="match status" value="1"/>
</dbReference>
<dbReference type="Proteomes" id="UP000582659">
    <property type="component" value="Unassembled WGS sequence"/>
</dbReference>
<reference evidence="22" key="1">
    <citation type="submission" date="2016-11" db="UniProtKB">
        <authorList>
            <consortium name="WormBaseParasite"/>
        </authorList>
    </citation>
    <scope>IDENTIFICATION</scope>
</reference>
<evidence type="ECO:0000256" key="9">
    <source>
        <dbReference type="ARBA" id="ARBA00023239"/>
    </source>
</evidence>
<evidence type="ECO:0000256" key="7">
    <source>
        <dbReference type="ARBA" id="ARBA00023115"/>
    </source>
</evidence>
<dbReference type="Pfam" id="PF01536">
    <property type="entry name" value="SAM_decarbox"/>
    <property type="match status" value="1"/>
</dbReference>
<dbReference type="Proteomes" id="UP000095284">
    <property type="component" value="Unplaced"/>
</dbReference>
<keyword evidence="3 13" id="KW-0949">S-adenosyl-L-methionine</keyword>